<dbReference type="EMBL" id="CAKASE010000080">
    <property type="protein sequence ID" value="CAG9581224.1"/>
    <property type="molecule type" value="Genomic_DNA"/>
</dbReference>
<evidence type="ECO:0000313" key="9">
    <source>
        <dbReference type="Proteomes" id="UP000789524"/>
    </source>
</evidence>
<feature type="domain" description="Lipase" evidence="7">
    <location>
        <begin position="574"/>
        <end position="822"/>
    </location>
</feature>
<dbReference type="InterPro" id="IPR033906">
    <property type="entry name" value="Lipase_N"/>
</dbReference>
<evidence type="ECO:0000256" key="6">
    <source>
        <dbReference type="SAM" id="SignalP"/>
    </source>
</evidence>
<evidence type="ECO:0000259" key="7">
    <source>
        <dbReference type="Pfam" id="PF00151"/>
    </source>
</evidence>
<feature type="domain" description="Lipase" evidence="7">
    <location>
        <begin position="67"/>
        <end position="306"/>
    </location>
</feature>
<comment type="caution">
    <text evidence="8">The sequence shown here is derived from an EMBL/GenBank/DDBJ whole genome shotgun (WGS) entry which is preliminary data.</text>
</comment>
<feature type="region of interest" description="Disordered" evidence="5">
    <location>
        <begin position="302"/>
        <end position="327"/>
    </location>
</feature>
<feature type="domain" description="Lipase" evidence="7">
    <location>
        <begin position="330"/>
        <end position="548"/>
    </location>
</feature>
<proteinExistence type="inferred from homology"/>
<dbReference type="CDD" id="cd00707">
    <property type="entry name" value="Pancreat_lipase_like"/>
    <property type="match status" value="1"/>
</dbReference>
<dbReference type="InterPro" id="IPR029058">
    <property type="entry name" value="AB_hydrolase_fold"/>
</dbReference>
<dbReference type="InterPro" id="IPR013818">
    <property type="entry name" value="Lipase"/>
</dbReference>
<reference evidence="8" key="1">
    <citation type="submission" date="2021-09" db="EMBL/GenBank/DDBJ databases">
        <authorList>
            <person name="Martin H S."/>
        </authorList>
    </citation>
    <scope>NUCLEOTIDE SEQUENCE</scope>
</reference>
<gene>
    <name evidence="8" type="ORF">DCHRY22_LOCUS13872</name>
</gene>
<keyword evidence="9" id="KW-1185">Reference proteome</keyword>
<evidence type="ECO:0000256" key="1">
    <source>
        <dbReference type="ARBA" id="ARBA00004613"/>
    </source>
</evidence>
<name>A0A8J2R6H1_9NEOP</name>
<keyword evidence="6" id="KW-0732">Signal</keyword>
<sequence length="825" mass="88886">MKSLVALCALIALCAGNAIPPVPKDNSHYVEGVSRYIWMPDGEGNPHLVDLEEPADESFLASRNGNKNQYWLFTRQNRNNRQVLVNGNANSIRNSNYRGNRPTAVIAHGWNSGGTSSWVPQMVTSFLDRADMNVIVLDWSSTASGLYTTSVRAVPDVGRHLANFLRFLFNTAGGNWNNLHLVGHSLGAHVMGNAGRAAPSRPVRVTGLDPAGPQWGGNSNALNRNSATYVESIHTDGGALGIFDPISHADFYPNGGRNRQPGCSNNFCSHSRAQALFSSTVRNDHLNGRRCANLDQARKNQCTGSNLKMGNSDLGKRGSNPQVSEPLLPSEGSIAVSSFQRTKRTVFTIHNYGEGVGGNFNAFVIRAHLMAEDVNLIAVDWSPAAGFYSYALANMPQLGRIIASFIDLLESRFGYNPDNIRIAGLGLGAHAAGIAARNANGNIPHIVALDPSLVGWTHHPEILSKDDAGVVEVIHTSAGAEGYDKPLGDLDFFPNGGSFMAGCGTNSTCSHIYSYVYYAESLTAEVENGKKFVGTACDSYESAINVSCQGERGVIFGGSAVKRTQNPRVSQPLLPNNVNLLSRSNYRSSRRTIVLIHGWMNSATSNFNSVLLRALLAAEDVNVIVVDWSSGANSLQYREVNANAISSGSAVAQFINWLNQNTGSVLAQYHIIGHGVGGHQAGIVGRNLNGQVPYITGLDPALIGWVNNIYRFRPSDALYSEVIHTNYGVYGYLGDLAQVDFYPNGGISMPGCDSNGCDHERGFQYLAESFASGGFTGRECMNYYAAVLRMCYGPRQLRMGGLVPKTGASGVYFLETNAQPPFSQG</sequence>
<evidence type="ECO:0000256" key="5">
    <source>
        <dbReference type="SAM" id="MobiDB-lite"/>
    </source>
</evidence>
<keyword evidence="3" id="KW-0964">Secreted</keyword>
<comment type="similarity">
    <text evidence="2 4">Belongs to the AB hydrolase superfamily. Lipase family.</text>
</comment>
<organism evidence="8 9">
    <name type="scientific">Danaus chrysippus</name>
    <name type="common">African queen</name>
    <dbReference type="NCBI Taxonomy" id="151541"/>
    <lineage>
        <taxon>Eukaryota</taxon>
        <taxon>Metazoa</taxon>
        <taxon>Ecdysozoa</taxon>
        <taxon>Arthropoda</taxon>
        <taxon>Hexapoda</taxon>
        <taxon>Insecta</taxon>
        <taxon>Pterygota</taxon>
        <taxon>Neoptera</taxon>
        <taxon>Endopterygota</taxon>
        <taxon>Lepidoptera</taxon>
        <taxon>Glossata</taxon>
        <taxon>Ditrysia</taxon>
        <taxon>Papilionoidea</taxon>
        <taxon>Nymphalidae</taxon>
        <taxon>Danainae</taxon>
        <taxon>Danaini</taxon>
        <taxon>Danaina</taxon>
        <taxon>Danaus</taxon>
        <taxon>Anosia</taxon>
    </lineage>
</organism>
<dbReference type="PANTHER" id="PTHR11610">
    <property type="entry name" value="LIPASE"/>
    <property type="match status" value="1"/>
</dbReference>
<dbReference type="Proteomes" id="UP000789524">
    <property type="component" value="Unassembled WGS sequence"/>
</dbReference>
<comment type="subcellular location">
    <subcellularLocation>
        <location evidence="1">Secreted</location>
    </subcellularLocation>
</comment>
<dbReference type="AlphaFoldDB" id="A0A8J2R6H1"/>
<dbReference type="Gene3D" id="3.40.50.1820">
    <property type="entry name" value="alpha/beta hydrolase"/>
    <property type="match status" value="3"/>
</dbReference>
<evidence type="ECO:0000256" key="4">
    <source>
        <dbReference type="RuleBase" id="RU004262"/>
    </source>
</evidence>
<dbReference type="GO" id="GO:0016042">
    <property type="term" value="P:lipid catabolic process"/>
    <property type="evidence" value="ECO:0007669"/>
    <property type="project" value="TreeGrafter"/>
</dbReference>
<protein>
    <submittedName>
        <fullName evidence="8">(African queen) hypothetical protein</fullName>
    </submittedName>
</protein>
<feature type="signal peptide" evidence="6">
    <location>
        <begin position="1"/>
        <end position="16"/>
    </location>
</feature>
<dbReference type="GO" id="GO:0016298">
    <property type="term" value="F:lipase activity"/>
    <property type="evidence" value="ECO:0007669"/>
    <property type="project" value="InterPro"/>
</dbReference>
<dbReference type="OrthoDB" id="199913at2759"/>
<dbReference type="Pfam" id="PF00151">
    <property type="entry name" value="Lipase"/>
    <property type="match status" value="3"/>
</dbReference>
<evidence type="ECO:0000313" key="8">
    <source>
        <dbReference type="EMBL" id="CAG9581224.1"/>
    </source>
</evidence>
<evidence type="ECO:0000256" key="2">
    <source>
        <dbReference type="ARBA" id="ARBA00010701"/>
    </source>
</evidence>
<accession>A0A8J2R6H1</accession>
<dbReference type="PRINTS" id="PR00821">
    <property type="entry name" value="TAGLIPASE"/>
</dbReference>
<dbReference type="SUPFAM" id="SSF53474">
    <property type="entry name" value="alpha/beta-Hydrolases"/>
    <property type="match status" value="3"/>
</dbReference>
<feature type="chain" id="PRO_5035269448" evidence="6">
    <location>
        <begin position="17"/>
        <end position="825"/>
    </location>
</feature>
<dbReference type="GO" id="GO:0005615">
    <property type="term" value="C:extracellular space"/>
    <property type="evidence" value="ECO:0007669"/>
    <property type="project" value="TreeGrafter"/>
</dbReference>
<dbReference type="InterPro" id="IPR000734">
    <property type="entry name" value="TAG_lipase"/>
</dbReference>
<evidence type="ECO:0000256" key="3">
    <source>
        <dbReference type="ARBA" id="ARBA00022525"/>
    </source>
</evidence>